<accession>A0A9W9YFK5</accession>
<comment type="caution">
    <text evidence="2">The sequence shown here is derived from an EMBL/GenBank/DDBJ whole genome shotgun (WGS) entry which is preliminary data.</text>
</comment>
<keyword evidence="1" id="KW-0472">Membrane</keyword>
<keyword evidence="3" id="KW-1185">Reference proteome</keyword>
<proteinExistence type="predicted"/>
<dbReference type="EMBL" id="MU827779">
    <property type="protein sequence ID" value="KAJ7339581.1"/>
    <property type="molecule type" value="Genomic_DNA"/>
</dbReference>
<evidence type="ECO:0000313" key="2">
    <source>
        <dbReference type="EMBL" id="KAJ7339581.1"/>
    </source>
</evidence>
<evidence type="ECO:0000256" key="1">
    <source>
        <dbReference type="SAM" id="Phobius"/>
    </source>
</evidence>
<dbReference type="AlphaFoldDB" id="A0A9W9YFK5"/>
<feature type="transmembrane region" description="Helical" evidence="1">
    <location>
        <begin position="31"/>
        <end position="52"/>
    </location>
</feature>
<protein>
    <submittedName>
        <fullName evidence="2">Uncharacterized protein</fullName>
    </submittedName>
</protein>
<gene>
    <name evidence="2" type="ORF">OS493_005984</name>
</gene>
<keyword evidence="1" id="KW-1133">Transmembrane helix</keyword>
<dbReference type="Proteomes" id="UP001163046">
    <property type="component" value="Unassembled WGS sequence"/>
</dbReference>
<reference evidence="2" key="1">
    <citation type="submission" date="2023-01" db="EMBL/GenBank/DDBJ databases">
        <title>Genome assembly of the deep-sea coral Lophelia pertusa.</title>
        <authorList>
            <person name="Herrera S."/>
            <person name="Cordes E."/>
        </authorList>
    </citation>
    <scope>NUCLEOTIDE SEQUENCE</scope>
    <source>
        <strain evidence="2">USNM1676648</strain>
        <tissue evidence="2">Polyp</tissue>
    </source>
</reference>
<evidence type="ECO:0000313" key="3">
    <source>
        <dbReference type="Proteomes" id="UP001163046"/>
    </source>
</evidence>
<name>A0A9W9YFK5_9CNID</name>
<sequence length="59" mass="6731">MSSLLTMLHEPLCFPLGYVTMHAFRTEDHIVVLWLEAFPTHASYLVGIIVFCRKLLGIV</sequence>
<keyword evidence="1" id="KW-0812">Transmembrane</keyword>
<organism evidence="2 3">
    <name type="scientific">Desmophyllum pertusum</name>
    <dbReference type="NCBI Taxonomy" id="174260"/>
    <lineage>
        <taxon>Eukaryota</taxon>
        <taxon>Metazoa</taxon>
        <taxon>Cnidaria</taxon>
        <taxon>Anthozoa</taxon>
        <taxon>Hexacorallia</taxon>
        <taxon>Scleractinia</taxon>
        <taxon>Caryophylliina</taxon>
        <taxon>Caryophylliidae</taxon>
        <taxon>Desmophyllum</taxon>
    </lineage>
</organism>